<reference evidence="2" key="1">
    <citation type="submission" date="2021-01" db="EMBL/GenBank/DDBJ databases">
        <authorList>
            <person name="Corre E."/>
            <person name="Pelletier E."/>
            <person name="Niang G."/>
            <person name="Scheremetjew M."/>
            <person name="Finn R."/>
            <person name="Kale V."/>
            <person name="Holt S."/>
            <person name="Cochrane G."/>
            <person name="Meng A."/>
            <person name="Brown T."/>
            <person name="Cohen L."/>
        </authorList>
    </citation>
    <scope>NUCLEOTIDE SEQUENCE</scope>
    <source>
        <strain evidence="2">UIO037</strain>
    </source>
</reference>
<protein>
    <submittedName>
        <fullName evidence="2">Uncharacterized protein</fullName>
    </submittedName>
</protein>
<sequence length="120" mass="13682">MLSHNHMQKAMQGRSSFIKSAIRHTSVMQDGKLAHHDERGEDDPFLEAAETDPSERSRRHRADAWLKQTPQLRKKSPQNCSEMCAGKRHCTLGCHSWRDIWRSCTLHGGTRSSRIGVDSC</sequence>
<gene>
    <name evidence="2" type="ORF">CPOL0286_LOCUS6629</name>
</gene>
<evidence type="ECO:0000256" key="1">
    <source>
        <dbReference type="SAM" id="MobiDB-lite"/>
    </source>
</evidence>
<feature type="compositionally biased region" description="Acidic residues" evidence="1">
    <location>
        <begin position="40"/>
        <end position="52"/>
    </location>
</feature>
<dbReference type="EMBL" id="HBKO01014684">
    <property type="protein sequence ID" value="CAE2210999.1"/>
    <property type="molecule type" value="Transcribed_RNA"/>
</dbReference>
<organism evidence="2">
    <name type="scientific">Prymnesium polylepis</name>
    <dbReference type="NCBI Taxonomy" id="72548"/>
    <lineage>
        <taxon>Eukaryota</taxon>
        <taxon>Haptista</taxon>
        <taxon>Haptophyta</taxon>
        <taxon>Prymnesiophyceae</taxon>
        <taxon>Prymnesiales</taxon>
        <taxon>Prymnesiaceae</taxon>
        <taxon>Prymnesium</taxon>
    </lineage>
</organism>
<feature type="region of interest" description="Disordered" evidence="1">
    <location>
        <begin position="21"/>
        <end position="78"/>
    </location>
</feature>
<name>A0A7S4MAR9_9EUKA</name>
<evidence type="ECO:0000313" key="2">
    <source>
        <dbReference type="EMBL" id="CAE2210999.1"/>
    </source>
</evidence>
<proteinExistence type="predicted"/>
<dbReference type="AlphaFoldDB" id="A0A7S4MAR9"/>
<accession>A0A7S4MAR9</accession>